<gene>
    <name evidence="3" type="ORF">PVAP13_6KG356218</name>
</gene>
<proteinExistence type="predicted"/>
<feature type="domain" description="Transposase MuDR plant" evidence="2">
    <location>
        <begin position="269"/>
        <end position="335"/>
    </location>
</feature>
<reference evidence="3" key="1">
    <citation type="submission" date="2020-05" db="EMBL/GenBank/DDBJ databases">
        <title>WGS assembly of Panicum virgatum.</title>
        <authorList>
            <person name="Lovell J.T."/>
            <person name="Jenkins J."/>
            <person name="Shu S."/>
            <person name="Juenger T.E."/>
            <person name="Schmutz J."/>
        </authorList>
    </citation>
    <scope>NUCLEOTIDE SEQUENCE</scope>
    <source>
        <strain evidence="3">AP13</strain>
    </source>
</reference>
<dbReference type="AlphaFoldDB" id="A0A8T0RJ77"/>
<dbReference type="EMBL" id="CM029047">
    <property type="protein sequence ID" value="KAG2585090.1"/>
    <property type="molecule type" value="Genomic_DNA"/>
</dbReference>
<sequence length="360" mass="40424">MAPEKGKKRVGSRQGKKSLWPRNASPSKGLNLDWVPEGMDSSSACRIAVRVPQYVEVCNDGSSVVHRDSVLQLVVDRDTTNLKDLIEEISEGVKLGTNQGISICFWNRNVSVFMNVTSDAILMEAMDLYWEMRRLALFASVYDTVTMDHSQSESVEPFVEHVVGATVATEPLPPTLTESVDEDKTWTSKTKSKKCKRGNVQTDEEPWDEDEMEYVGLNDEHPYLSDGEDQAVHDGHSTDGDSCEMDDLFVDDAAGCEKVEHVTYLENPTIAVGVTFEDGDTFKRAIKQYAVLHEFEIHAHYSEAKRYRGNCKGKDSKSKKCRWRIHASELQDGKTWQRQGQEEATDGCAEISGSSMFLTY</sequence>
<evidence type="ECO:0000256" key="1">
    <source>
        <dbReference type="SAM" id="MobiDB-lite"/>
    </source>
</evidence>
<organism evidence="3 4">
    <name type="scientific">Panicum virgatum</name>
    <name type="common">Blackwell switchgrass</name>
    <dbReference type="NCBI Taxonomy" id="38727"/>
    <lineage>
        <taxon>Eukaryota</taxon>
        <taxon>Viridiplantae</taxon>
        <taxon>Streptophyta</taxon>
        <taxon>Embryophyta</taxon>
        <taxon>Tracheophyta</taxon>
        <taxon>Spermatophyta</taxon>
        <taxon>Magnoliopsida</taxon>
        <taxon>Liliopsida</taxon>
        <taxon>Poales</taxon>
        <taxon>Poaceae</taxon>
        <taxon>PACMAD clade</taxon>
        <taxon>Panicoideae</taxon>
        <taxon>Panicodae</taxon>
        <taxon>Paniceae</taxon>
        <taxon>Panicinae</taxon>
        <taxon>Panicum</taxon>
        <taxon>Panicum sect. Hiantes</taxon>
    </lineage>
</organism>
<protein>
    <recommendedName>
        <fullName evidence="2">Transposase MuDR plant domain-containing protein</fullName>
    </recommendedName>
</protein>
<feature type="region of interest" description="Disordered" evidence="1">
    <location>
        <begin position="173"/>
        <end position="208"/>
    </location>
</feature>
<evidence type="ECO:0000313" key="3">
    <source>
        <dbReference type="EMBL" id="KAG2585090.1"/>
    </source>
</evidence>
<feature type="region of interest" description="Disordered" evidence="1">
    <location>
        <begin position="1"/>
        <end position="25"/>
    </location>
</feature>
<dbReference type="InterPro" id="IPR004332">
    <property type="entry name" value="Transposase_MuDR"/>
</dbReference>
<evidence type="ECO:0000313" key="4">
    <source>
        <dbReference type="Proteomes" id="UP000823388"/>
    </source>
</evidence>
<accession>A0A8T0RJ77</accession>
<comment type="caution">
    <text evidence="3">The sequence shown here is derived from an EMBL/GenBank/DDBJ whole genome shotgun (WGS) entry which is preliminary data.</text>
</comment>
<keyword evidence="4" id="KW-1185">Reference proteome</keyword>
<dbReference type="Pfam" id="PF03108">
    <property type="entry name" value="DBD_Tnp_Mut"/>
    <property type="match status" value="1"/>
</dbReference>
<dbReference type="Proteomes" id="UP000823388">
    <property type="component" value="Chromosome 6K"/>
</dbReference>
<feature type="compositionally biased region" description="Basic residues" evidence="1">
    <location>
        <begin position="1"/>
        <end position="16"/>
    </location>
</feature>
<evidence type="ECO:0000259" key="2">
    <source>
        <dbReference type="Pfam" id="PF03108"/>
    </source>
</evidence>
<name>A0A8T0RJ77_PANVG</name>